<gene>
    <name evidence="1" type="ORF">FAZ98_31320</name>
</gene>
<dbReference type="RefSeq" id="WP_158957568.1">
    <property type="nucleotide sequence ID" value="NZ_CP046916.1"/>
</dbReference>
<accession>A0A7Z2GQX9</accession>
<dbReference type="KEGG" id="pacs:FAZ98_31320"/>
<proteinExistence type="predicted"/>
<dbReference type="Proteomes" id="UP000433577">
    <property type="component" value="Chromosome 4"/>
</dbReference>
<sequence length="389" mass="43200">MAIDQKLREFASERQIAYLDAIEKHGSQRAAADALGVSRGTVGNAIVSLQQKAAKMGYSPEHDWTHVVPDGFRVQGVSTYYDDEGKPRGQWVKSAVDHNRAEELVREAVSVLSENVRGLAPITESPKRVLGDLLCVYPFGDPHVGLYVWAKECGEAFDLEIGRRLTLGAVDRLVSSAPPAETAILLLLGDVFHADDGTNRTPQHHNPLDVDSRYVKVLQVGIETYRHAILRALEKHARVVVKAIPGNHDPHAIWSLAFTLSAYFSNESRVEVDLGPAKHWYYRFGKVLIGSTHGDTTKHGQLGGIMACDRAKDWGETLYRYWYTGHIHSKSVTELPGVLCESFRTLAAQDSYAAGHGYRAGRDMQCIVHHREFGEIERHRCDVGMLEAA</sequence>
<dbReference type="EMBL" id="CP046916">
    <property type="protein sequence ID" value="QGZ66288.1"/>
    <property type="molecule type" value="Genomic_DNA"/>
</dbReference>
<dbReference type="OrthoDB" id="9067438at2"/>
<protein>
    <submittedName>
        <fullName evidence="1">Oxidoreductase</fullName>
    </submittedName>
</protein>
<dbReference type="AlphaFoldDB" id="A0A7Z2GQX9"/>
<dbReference type="Gene3D" id="1.10.10.10">
    <property type="entry name" value="Winged helix-like DNA-binding domain superfamily/Winged helix DNA-binding domain"/>
    <property type="match status" value="1"/>
</dbReference>
<name>A0A7Z2GQX9_9BURK</name>
<evidence type="ECO:0000313" key="1">
    <source>
        <dbReference type="EMBL" id="QGZ66288.1"/>
    </source>
</evidence>
<dbReference type="InterPro" id="IPR036388">
    <property type="entry name" value="WH-like_DNA-bd_sf"/>
</dbReference>
<reference evidence="1 2" key="1">
    <citation type="submission" date="2019-12" db="EMBL/GenBank/DDBJ databases">
        <title>Paraburkholderia acidiphila 7Q-K02 sp. nov and Paraburkholderia acidisoli DHF22 sp. nov., two strains isolated from forest soil.</title>
        <authorList>
            <person name="Gao Z."/>
            <person name="Qiu L."/>
        </authorList>
    </citation>
    <scope>NUCLEOTIDE SEQUENCE [LARGE SCALE GENOMIC DNA]</scope>
    <source>
        <strain evidence="1 2">DHF22</strain>
    </source>
</reference>
<evidence type="ECO:0000313" key="2">
    <source>
        <dbReference type="Proteomes" id="UP000433577"/>
    </source>
</evidence>
<organism evidence="1 2">
    <name type="scientific">Paraburkholderia acidisoli</name>
    <dbReference type="NCBI Taxonomy" id="2571748"/>
    <lineage>
        <taxon>Bacteria</taxon>
        <taxon>Pseudomonadati</taxon>
        <taxon>Pseudomonadota</taxon>
        <taxon>Betaproteobacteria</taxon>
        <taxon>Burkholderiales</taxon>
        <taxon>Burkholderiaceae</taxon>
        <taxon>Paraburkholderia</taxon>
    </lineage>
</organism>
<dbReference type="InterPro" id="IPR029052">
    <property type="entry name" value="Metallo-depent_PP-like"/>
</dbReference>
<keyword evidence="2" id="KW-1185">Reference proteome</keyword>
<dbReference type="SUPFAM" id="SSF56300">
    <property type="entry name" value="Metallo-dependent phosphatases"/>
    <property type="match status" value="1"/>
</dbReference>